<dbReference type="Proteomes" id="UP000735302">
    <property type="component" value="Unassembled WGS sequence"/>
</dbReference>
<keyword evidence="2" id="KW-1185">Reference proteome</keyword>
<comment type="caution">
    <text evidence="1">The sequence shown here is derived from an EMBL/GenBank/DDBJ whole genome shotgun (WGS) entry which is preliminary data.</text>
</comment>
<reference evidence="1 2" key="1">
    <citation type="journal article" date="2021" name="Elife">
        <title>Chloroplast acquisition without the gene transfer in kleptoplastic sea slugs, Plakobranchus ocellatus.</title>
        <authorList>
            <person name="Maeda T."/>
            <person name="Takahashi S."/>
            <person name="Yoshida T."/>
            <person name="Shimamura S."/>
            <person name="Takaki Y."/>
            <person name="Nagai Y."/>
            <person name="Toyoda A."/>
            <person name="Suzuki Y."/>
            <person name="Arimoto A."/>
            <person name="Ishii H."/>
            <person name="Satoh N."/>
            <person name="Nishiyama T."/>
            <person name="Hasebe M."/>
            <person name="Maruyama T."/>
            <person name="Minagawa J."/>
            <person name="Obokata J."/>
            <person name="Shigenobu S."/>
        </authorList>
    </citation>
    <scope>NUCLEOTIDE SEQUENCE [LARGE SCALE GENOMIC DNA]</scope>
</reference>
<proteinExistence type="predicted"/>
<sequence>MVRNRSKKILCSQKRPFICKQDLKTIPKLLYFGYISGRDVKCAHLTQLEPYTMFGVKDSMFVSLEGLAMDSSLKFPDDQGCSVIENNATISTCQNTLGEAAGVYVRQPEL</sequence>
<evidence type="ECO:0000313" key="1">
    <source>
        <dbReference type="EMBL" id="GFO05714.1"/>
    </source>
</evidence>
<protein>
    <submittedName>
        <fullName evidence="1">Uncharacterized protein</fullName>
    </submittedName>
</protein>
<name>A0AAV4AHI4_9GAST</name>
<dbReference type="EMBL" id="BLXT01003751">
    <property type="protein sequence ID" value="GFO05714.1"/>
    <property type="molecule type" value="Genomic_DNA"/>
</dbReference>
<dbReference type="AlphaFoldDB" id="A0AAV4AHI4"/>
<feature type="non-terminal residue" evidence="1">
    <location>
        <position position="110"/>
    </location>
</feature>
<gene>
    <name evidence="1" type="ORF">PoB_003221900</name>
</gene>
<organism evidence="1 2">
    <name type="scientific">Plakobranchus ocellatus</name>
    <dbReference type="NCBI Taxonomy" id="259542"/>
    <lineage>
        <taxon>Eukaryota</taxon>
        <taxon>Metazoa</taxon>
        <taxon>Spiralia</taxon>
        <taxon>Lophotrochozoa</taxon>
        <taxon>Mollusca</taxon>
        <taxon>Gastropoda</taxon>
        <taxon>Heterobranchia</taxon>
        <taxon>Euthyneura</taxon>
        <taxon>Panpulmonata</taxon>
        <taxon>Sacoglossa</taxon>
        <taxon>Placobranchoidea</taxon>
        <taxon>Plakobranchidae</taxon>
        <taxon>Plakobranchus</taxon>
    </lineage>
</organism>
<evidence type="ECO:0000313" key="2">
    <source>
        <dbReference type="Proteomes" id="UP000735302"/>
    </source>
</evidence>
<accession>A0AAV4AHI4</accession>